<evidence type="ECO:0000313" key="1">
    <source>
        <dbReference type="EMBL" id="MFD1325787.1"/>
    </source>
</evidence>
<accession>A0ABW3YQN4</accession>
<dbReference type="RefSeq" id="WP_377578638.1">
    <property type="nucleotide sequence ID" value="NZ_JBHTMP010000095.1"/>
</dbReference>
<gene>
    <name evidence="1" type="ORF">ACFQ4H_32375</name>
</gene>
<organism evidence="1 2">
    <name type="scientific">Micromonospora sonneratiae</name>
    <dbReference type="NCBI Taxonomy" id="1184706"/>
    <lineage>
        <taxon>Bacteria</taxon>
        <taxon>Bacillati</taxon>
        <taxon>Actinomycetota</taxon>
        <taxon>Actinomycetes</taxon>
        <taxon>Micromonosporales</taxon>
        <taxon>Micromonosporaceae</taxon>
        <taxon>Micromonospora</taxon>
    </lineage>
</organism>
<proteinExistence type="predicted"/>
<evidence type="ECO:0008006" key="3">
    <source>
        <dbReference type="Google" id="ProtNLM"/>
    </source>
</evidence>
<comment type="caution">
    <text evidence="1">The sequence shown here is derived from an EMBL/GenBank/DDBJ whole genome shotgun (WGS) entry which is preliminary data.</text>
</comment>
<protein>
    <recommendedName>
        <fullName evidence="3">PBS lyase</fullName>
    </recommendedName>
</protein>
<dbReference type="EMBL" id="JBHTMP010000095">
    <property type="protein sequence ID" value="MFD1325787.1"/>
    <property type="molecule type" value="Genomic_DNA"/>
</dbReference>
<keyword evidence="2" id="KW-1185">Reference proteome</keyword>
<feature type="non-terminal residue" evidence="1">
    <location>
        <position position="1"/>
    </location>
</feature>
<evidence type="ECO:0000313" key="2">
    <source>
        <dbReference type="Proteomes" id="UP001597260"/>
    </source>
</evidence>
<sequence length="175" mass="18977">PVLRQATTAPDRLTATTAATALWQVAGDADTALAVADRYLGGDEHDLRSAVEVLAELGPAAQSRAGRLRQIARRRDRFGWLVLAAARALWRVTADPIPVLPVLDRAWHLNPHTHREIVSVWTQMGPAAADARPTLVAELGRVRRHNVTEGGYSSAQVTDDEELLSRCRLALAAIA</sequence>
<reference evidence="2" key="1">
    <citation type="journal article" date="2019" name="Int. J. Syst. Evol. Microbiol.">
        <title>The Global Catalogue of Microorganisms (GCM) 10K type strain sequencing project: providing services to taxonomists for standard genome sequencing and annotation.</title>
        <authorList>
            <consortium name="The Broad Institute Genomics Platform"/>
            <consortium name="The Broad Institute Genome Sequencing Center for Infectious Disease"/>
            <person name="Wu L."/>
            <person name="Ma J."/>
        </authorList>
    </citation>
    <scope>NUCLEOTIDE SEQUENCE [LARGE SCALE GENOMIC DNA]</scope>
    <source>
        <strain evidence="2">JCM 31037</strain>
    </source>
</reference>
<name>A0ABW3YQN4_9ACTN</name>
<dbReference type="Proteomes" id="UP001597260">
    <property type="component" value="Unassembled WGS sequence"/>
</dbReference>